<gene>
    <name evidence="2" type="ORF">BG015_007368</name>
</gene>
<dbReference type="InterPro" id="IPR010849">
    <property type="entry name" value="Gonadal"/>
</dbReference>
<protein>
    <submittedName>
        <fullName evidence="2">Uncharacterized protein</fullName>
    </submittedName>
</protein>
<comment type="similarity">
    <text evidence="1">Belongs to the gonadal family.</text>
</comment>
<dbReference type="Pfam" id="PF07324">
    <property type="entry name" value="DGCR6"/>
    <property type="match status" value="1"/>
</dbReference>
<proteinExistence type="inferred from homology"/>
<dbReference type="AlphaFoldDB" id="A0A9P5VEZ9"/>
<evidence type="ECO:0000256" key="1">
    <source>
        <dbReference type="ARBA" id="ARBA00005939"/>
    </source>
</evidence>
<organism evidence="2 3">
    <name type="scientific">Linnemannia schmuckeri</name>
    <dbReference type="NCBI Taxonomy" id="64567"/>
    <lineage>
        <taxon>Eukaryota</taxon>
        <taxon>Fungi</taxon>
        <taxon>Fungi incertae sedis</taxon>
        <taxon>Mucoromycota</taxon>
        <taxon>Mortierellomycotina</taxon>
        <taxon>Mortierellomycetes</taxon>
        <taxon>Mortierellales</taxon>
        <taxon>Mortierellaceae</taxon>
        <taxon>Linnemannia</taxon>
    </lineage>
</organism>
<dbReference type="EMBL" id="JAAAUQ010000038">
    <property type="protein sequence ID" value="KAF9156065.1"/>
    <property type="molecule type" value="Genomic_DNA"/>
</dbReference>
<accession>A0A9P5VEZ9</accession>
<evidence type="ECO:0000313" key="3">
    <source>
        <dbReference type="Proteomes" id="UP000748756"/>
    </source>
</evidence>
<dbReference type="OrthoDB" id="21617at2759"/>
<evidence type="ECO:0000313" key="2">
    <source>
        <dbReference type="EMBL" id="KAF9156065.1"/>
    </source>
</evidence>
<comment type="caution">
    <text evidence="2">The sequence shown here is derived from an EMBL/GenBank/DDBJ whole genome shotgun (WGS) entry which is preliminary data.</text>
</comment>
<sequence>MPLEIMGVNVENEMQRTKSAHREELNRFDQRVVRTMDKEITLVQESLTRAGVPLMSATQDASKIAAQIRVLRLLEDMLQT</sequence>
<dbReference type="Proteomes" id="UP000748756">
    <property type="component" value="Unassembled WGS sequence"/>
</dbReference>
<keyword evidence="3" id="KW-1185">Reference proteome</keyword>
<reference evidence="2" key="1">
    <citation type="journal article" date="2020" name="Fungal Divers.">
        <title>Resolving the Mortierellaceae phylogeny through synthesis of multi-gene phylogenetics and phylogenomics.</title>
        <authorList>
            <person name="Vandepol N."/>
            <person name="Liber J."/>
            <person name="Desiro A."/>
            <person name="Na H."/>
            <person name="Kennedy M."/>
            <person name="Barry K."/>
            <person name="Grigoriev I.V."/>
            <person name="Miller A.N."/>
            <person name="O'Donnell K."/>
            <person name="Stajich J.E."/>
            <person name="Bonito G."/>
        </authorList>
    </citation>
    <scope>NUCLEOTIDE SEQUENCE</scope>
    <source>
        <strain evidence="2">NRRL 6426</strain>
    </source>
</reference>
<name>A0A9P5VEZ9_9FUNG</name>